<dbReference type="PANTHER" id="PTHR43003:SF13">
    <property type="entry name" value="DNA-3-METHYLADENINE GLYCOSYLASE 2"/>
    <property type="match status" value="1"/>
</dbReference>
<keyword evidence="7" id="KW-1185">Reference proteome</keyword>
<proteinExistence type="predicted"/>
<evidence type="ECO:0000256" key="2">
    <source>
        <dbReference type="ARBA" id="ARBA00012000"/>
    </source>
</evidence>
<evidence type="ECO:0000313" key="6">
    <source>
        <dbReference type="EMBL" id="MDO1559556.1"/>
    </source>
</evidence>
<dbReference type="InterPro" id="IPR003265">
    <property type="entry name" value="HhH-GPD_domain"/>
</dbReference>
<sequence>MTAPATGHVEIIESATLERLAAREAAFAGLAQAVGPVPWRRWPGGFAGLLKIMVGQQVSLASAAAIWSRCEAGLGEITPETVLGRTGEDLCGMGLSRPKARHAHSIARAFADGRLAHERLAALDEAEARRALLAVSGIGPWTADIYLMFCEGRRDVFPAGDVALQEAMRWFDAREARPDARQAAKRAEAWAPERSAAAHLLWAWYGAVRDKRMQPDVSRLGAATMDA</sequence>
<reference evidence="6" key="1">
    <citation type="submission" date="2023-07" db="EMBL/GenBank/DDBJ databases">
        <title>Brevundimonas soil sp. nov., isolated from the soil of chemical plant.</title>
        <authorList>
            <person name="Wu N."/>
        </authorList>
    </citation>
    <scope>NUCLEOTIDE SEQUENCE</scope>
    <source>
        <strain evidence="6">XZ-24</strain>
    </source>
</reference>
<keyword evidence="4" id="KW-0234">DNA repair</keyword>
<evidence type="ECO:0000256" key="1">
    <source>
        <dbReference type="ARBA" id="ARBA00000086"/>
    </source>
</evidence>
<dbReference type="SMART" id="SM00478">
    <property type="entry name" value="ENDO3c"/>
    <property type="match status" value="1"/>
</dbReference>
<dbReference type="InterPro" id="IPR011257">
    <property type="entry name" value="DNA_glycosylase"/>
</dbReference>
<name>A0ABT8SLW6_9CAUL</name>
<evidence type="ECO:0000259" key="5">
    <source>
        <dbReference type="SMART" id="SM00478"/>
    </source>
</evidence>
<comment type="caution">
    <text evidence="6">The sequence shown here is derived from an EMBL/GenBank/DDBJ whole genome shotgun (WGS) entry which is preliminary data.</text>
</comment>
<evidence type="ECO:0000313" key="7">
    <source>
        <dbReference type="Proteomes" id="UP001169063"/>
    </source>
</evidence>
<organism evidence="6 7">
    <name type="scientific">Peiella sedimenti</name>
    <dbReference type="NCBI Taxonomy" id="3061083"/>
    <lineage>
        <taxon>Bacteria</taxon>
        <taxon>Pseudomonadati</taxon>
        <taxon>Pseudomonadota</taxon>
        <taxon>Alphaproteobacteria</taxon>
        <taxon>Caulobacterales</taxon>
        <taxon>Caulobacteraceae</taxon>
        <taxon>Peiella</taxon>
    </lineage>
</organism>
<dbReference type="Gene3D" id="1.10.1670.40">
    <property type="match status" value="1"/>
</dbReference>
<evidence type="ECO:0000256" key="4">
    <source>
        <dbReference type="ARBA" id="ARBA00023204"/>
    </source>
</evidence>
<dbReference type="EC" id="3.2.2.21" evidence="2"/>
<dbReference type="CDD" id="cd00056">
    <property type="entry name" value="ENDO3c"/>
    <property type="match status" value="1"/>
</dbReference>
<dbReference type="Pfam" id="PF00730">
    <property type="entry name" value="HhH-GPD"/>
    <property type="match status" value="1"/>
</dbReference>
<feature type="domain" description="HhH-GPD" evidence="5">
    <location>
        <begin position="54"/>
        <end position="208"/>
    </location>
</feature>
<dbReference type="InterPro" id="IPR051912">
    <property type="entry name" value="Alkylbase_DNA_Glycosylase/TA"/>
</dbReference>
<evidence type="ECO:0000256" key="3">
    <source>
        <dbReference type="ARBA" id="ARBA00022763"/>
    </source>
</evidence>
<protein>
    <recommendedName>
        <fullName evidence="2">DNA-3-methyladenine glycosylase II</fullName>
        <ecNumber evidence="2">3.2.2.21</ecNumber>
    </recommendedName>
</protein>
<dbReference type="Proteomes" id="UP001169063">
    <property type="component" value="Unassembled WGS sequence"/>
</dbReference>
<dbReference type="SUPFAM" id="SSF48150">
    <property type="entry name" value="DNA-glycosylase"/>
    <property type="match status" value="1"/>
</dbReference>
<dbReference type="RefSeq" id="WP_302109985.1">
    <property type="nucleotide sequence ID" value="NZ_JAUKTR010000003.1"/>
</dbReference>
<dbReference type="Gene3D" id="1.10.340.30">
    <property type="entry name" value="Hypothetical protein, domain 2"/>
    <property type="match status" value="1"/>
</dbReference>
<keyword evidence="3" id="KW-0227">DNA damage</keyword>
<dbReference type="EMBL" id="JAUKTR010000003">
    <property type="protein sequence ID" value="MDO1559556.1"/>
    <property type="molecule type" value="Genomic_DNA"/>
</dbReference>
<accession>A0ABT8SLW6</accession>
<comment type="catalytic activity">
    <reaction evidence="1">
        <text>Hydrolysis of alkylated DNA, releasing 3-methyladenine, 3-methylguanine, 7-methylguanine and 7-methyladenine.</text>
        <dbReference type="EC" id="3.2.2.21"/>
    </reaction>
</comment>
<dbReference type="PANTHER" id="PTHR43003">
    <property type="entry name" value="DNA-3-METHYLADENINE GLYCOSYLASE"/>
    <property type="match status" value="1"/>
</dbReference>
<gene>
    <name evidence="6" type="ORF">Q0812_08965</name>
</gene>